<evidence type="ECO:0000256" key="5">
    <source>
        <dbReference type="ARBA" id="ARBA00022692"/>
    </source>
</evidence>
<keyword evidence="5 9" id="KW-0812">Transmembrane</keyword>
<dbReference type="AlphaFoldDB" id="A0A3A8Q241"/>
<dbReference type="Proteomes" id="UP000272888">
    <property type="component" value="Unassembled WGS sequence"/>
</dbReference>
<reference evidence="12" key="1">
    <citation type="submission" date="2018-09" db="EMBL/GenBank/DDBJ databases">
        <authorList>
            <person name="Livingstone P.G."/>
            <person name="Whitworth D.E."/>
        </authorList>
    </citation>
    <scope>NUCLEOTIDE SEQUENCE [LARGE SCALE GENOMIC DNA]</scope>
    <source>
        <strain evidence="12">CA051B</strain>
    </source>
</reference>
<evidence type="ECO:0000256" key="9">
    <source>
        <dbReference type="SAM" id="Phobius"/>
    </source>
</evidence>
<dbReference type="PANTHER" id="PTHR38686">
    <property type="entry name" value="APOLIPOPROTEIN N-ACYLTRANSFERASE"/>
    <property type="match status" value="1"/>
</dbReference>
<dbReference type="InterPro" id="IPR036526">
    <property type="entry name" value="C-N_Hydrolase_sf"/>
</dbReference>
<evidence type="ECO:0000256" key="6">
    <source>
        <dbReference type="ARBA" id="ARBA00022989"/>
    </source>
</evidence>
<evidence type="ECO:0000256" key="8">
    <source>
        <dbReference type="ARBA" id="ARBA00023315"/>
    </source>
</evidence>
<feature type="transmembrane region" description="Helical" evidence="9">
    <location>
        <begin position="81"/>
        <end position="102"/>
    </location>
</feature>
<feature type="transmembrane region" description="Helical" evidence="9">
    <location>
        <begin position="24"/>
        <end position="40"/>
    </location>
</feature>
<dbReference type="Gene3D" id="3.60.110.10">
    <property type="entry name" value="Carbon-nitrogen hydrolase"/>
    <property type="match status" value="1"/>
</dbReference>
<dbReference type="RefSeq" id="WP_120643097.1">
    <property type="nucleotide sequence ID" value="NZ_RAWB01000073.1"/>
</dbReference>
<keyword evidence="12" id="KW-1185">Reference proteome</keyword>
<dbReference type="InterPro" id="IPR003010">
    <property type="entry name" value="C-N_Hydrolase"/>
</dbReference>
<dbReference type="SUPFAM" id="SSF56317">
    <property type="entry name" value="Carbon-nitrogen hydrolase"/>
    <property type="match status" value="1"/>
</dbReference>
<dbReference type="PROSITE" id="PS50263">
    <property type="entry name" value="CN_HYDROLASE"/>
    <property type="match status" value="1"/>
</dbReference>
<evidence type="ECO:0000313" key="12">
    <source>
        <dbReference type="Proteomes" id="UP000272888"/>
    </source>
</evidence>
<evidence type="ECO:0000256" key="2">
    <source>
        <dbReference type="ARBA" id="ARBA00010065"/>
    </source>
</evidence>
<dbReference type="GO" id="GO:0016410">
    <property type="term" value="F:N-acyltransferase activity"/>
    <property type="evidence" value="ECO:0007669"/>
    <property type="project" value="InterPro"/>
</dbReference>
<evidence type="ECO:0000313" key="11">
    <source>
        <dbReference type="EMBL" id="RKH62816.1"/>
    </source>
</evidence>
<feature type="transmembrane region" description="Helical" evidence="9">
    <location>
        <begin position="148"/>
        <end position="170"/>
    </location>
</feature>
<dbReference type="EMBL" id="RAWB01000073">
    <property type="protein sequence ID" value="RKH62816.1"/>
    <property type="molecule type" value="Genomic_DNA"/>
</dbReference>
<proteinExistence type="inferred from homology"/>
<accession>A0A3A8Q241</accession>
<sequence length="437" mass="46108">MSLLLALGSGVALGGAFLWTWAQPLAWVGIALLGWALHRANGWRQAAAALLLAALVRQGVALHWWVGTAGFYTAPWLPPPFIVAFLGWTATGALSQVPLLALAALPVKRVPPRYWLPVGWVLGEAGLEAWSGFSMTHVLHSQWMQPPILRAVGFVGWVPTLVLCLLAAVCVGEAVALRSRRLLLPAVGVMVAMAALPRLPVADDALQGTGVVHMASSVRVPESVPEATERLIWPESTVRGLQRGTEGRVSRPEVIEAFDARLPVPAIAGLTLRTPEGFFNAAAAFDGDGRLQETRGKSILVPIGERSIFGLQGRGEPLIASQARPLLSLAGRKVIPLICYEAFSRATALRGREAGGELLAVLASDLPLAGSRFAMDQAIGGVVMRAVELRMPAVRASLGGVAAVVSSDGRVLARSAPGTSSILTVSPPPRMVEATQE</sequence>
<feature type="transmembrane region" description="Helical" evidence="9">
    <location>
        <begin position="114"/>
        <end position="133"/>
    </location>
</feature>
<comment type="similarity">
    <text evidence="2">Belongs to the CN hydrolase family. Apolipoprotein N-acyltransferase subfamily.</text>
</comment>
<protein>
    <recommendedName>
        <fullName evidence="10">CN hydrolase domain-containing protein</fullName>
    </recommendedName>
</protein>
<keyword evidence="7 9" id="KW-0472">Membrane</keyword>
<keyword evidence="3" id="KW-1003">Cell membrane</keyword>
<evidence type="ECO:0000256" key="4">
    <source>
        <dbReference type="ARBA" id="ARBA00022679"/>
    </source>
</evidence>
<evidence type="ECO:0000259" key="10">
    <source>
        <dbReference type="PROSITE" id="PS50263"/>
    </source>
</evidence>
<dbReference type="GO" id="GO:0005886">
    <property type="term" value="C:plasma membrane"/>
    <property type="evidence" value="ECO:0007669"/>
    <property type="project" value="UniProtKB-SubCell"/>
</dbReference>
<keyword evidence="4" id="KW-0808">Transferase</keyword>
<evidence type="ECO:0000256" key="7">
    <source>
        <dbReference type="ARBA" id="ARBA00023136"/>
    </source>
</evidence>
<comment type="caution">
    <text evidence="11">The sequence shown here is derived from an EMBL/GenBank/DDBJ whole genome shotgun (WGS) entry which is preliminary data.</text>
</comment>
<feature type="domain" description="CN hydrolase" evidence="10">
    <location>
        <begin position="192"/>
        <end position="429"/>
    </location>
</feature>
<evidence type="ECO:0000256" key="3">
    <source>
        <dbReference type="ARBA" id="ARBA00022475"/>
    </source>
</evidence>
<dbReference type="GO" id="GO:0042158">
    <property type="term" value="P:lipoprotein biosynthetic process"/>
    <property type="evidence" value="ECO:0007669"/>
    <property type="project" value="InterPro"/>
</dbReference>
<dbReference type="InterPro" id="IPR004563">
    <property type="entry name" value="Apolipo_AcylTrfase"/>
</dbReference>
<evidence type="ECO:0000256" key="1">
    <source>
        <dbReference type="ARBA" id="ARBA00004651"/>
    </source>
</evidence>
<name>A0A3A8Q241_9BACT</name>
<keyword evidence="8" id="KW-0012">Acyltransferase</keyword>
<comment type="subcellular location">
    <subcellularLocation>
        <location evidence="1">Cell membrane</location>
        <topology evidence="1">Multi-pass membrane protein</topology>
    </subcellularLocation>
</comment>
<dbReference type="Pfam" id="PF00795">
    <property type="entry name" value="CN_hydrolase"/>
    <property type="match status" value="1"/>
</dbReference>
<keyword evidence="6 9" id="KW-1133">Transmembrane helix</keyword>
<gene>
    <name evidence="11" type="ORF">D7V93_09580</name>
</gene>
<dbReference type="PANTHER" id="PTHR38686:SF1">
    <property type="entry name" value="APOLIPOPROTEIN N-ACYLTRANSFERASE"/>
    <property type="match status" value="1"/>
</dbReference>
<feature type="transmembrane region" description="Helical" evidence="9">
    <location>
        <begin position="47"/>
        <end position="66"/>
    </location>
</feature>
<organism evidence="11 12">
    <name type="scientific">Corallococcus llansteffanensis</name>
    <dbReference type="NCBI Taxonomy" id="2316731"/>
    <lineage>
        <taxon>Bacteria</taxon>
        <taxon>Pseudomonadati</taxon>
        <taxon>Myxococcota</taxon>
        <taxon>Myxococcia</taxon>
        <taxon>Myxococcales</taxon>
        <taxon>Cystobacterineae</taxon>
        <taxon>Myxococcaceae</taxon>
        <taxon>Corallococcus</taxon>
    </lineage>
</organism>
<feature type="transmembrane region" description="Helical" evidence="9">
    <location>
        <begin position="182"/>
        <end position="199"/>
    </location>
</feature>